<organism evidence="1 2">
    <name type="scientific">Caballeronia pedi</name>
    <dbReference type="NCBI Taxonomy" id="1777141"/>
    <lineage>
        <taxon>Bacteria</taxon>
        <taxon>Pseudomonadati</taxon>
        <taxon>Pseudomonadota</taxon>
        <taxon>Betaproteobacteria</taxon>
        <taxon>Burkholderiales</taxon>
        <taxon>Burkholderiaceae</taxon>
        <taxon>Caballeronia</taxon>
    </lineage>
</organism>
<gene>
    <name evidence="1" type="ORF">AWB80_02498</name>
</gene>
<name>A0A158AP61_9BURK</name>
<dbReference type="RefSeq" id="WP_061175001.1">
    <property type="nucleotide sequence ID" value="NZ_FCOE02000007.1"/>
</dbReference>
<sequence>MKHTLVIQDLPPGGAQTDEASLTPAQMKRIVGGRAVLATVDGRGYATIDDWDINTAIFEGRIKGSERDN</sequence>
<evidence type="ECO:0000313" key="2">
    <source>
        <dbReference type="Proteomes" id="UP000054911"/>
    </source>
</evidence>
<protein>
    <submittedName>
        <fullName evidence="1">Uncharacterized protein</fullName>
    </submittedName>
</protein>
<keyword evidence="2" id="KW-1185">Reference proteome</keyword>
<proteinExistence type="predicted"/>
<accession>A0A158AP61</accession>
<evidence type="ECO:0000313" key="1">
    <source>
        <dbReference type="EMBL" id="SAK59535.1"/>
    </source>
</evidence>
<dbReference type="EMBL" id="FCOE02000007">
    <property type="protein sequence ID" value="SAK59535.1"/>
    <property type="molecule type" value="Genomic_DNA"/>
</dbReference>
<comment type="caution">
    <text evidence="1">The sequence shown here is derived from an EMBL/GenBank/DDBJ whole genome shotgun (WGS) entry which is preliminary data.</text>
</comment>
<dbReference type="AlphaFoldDB" id="A0A158AP61"/>
<reference evidence="1" key="1">
    <citation type="submission" date="2016-01" db="EMBL/GenBank/DDBJ databases">
        <authorList>
            <person name="Peeters C."/>
        </authorList>
    </citation>
    <scope>NUCLEOTIDE SEQUENCE [LARGE SCALE GENOMIC DNA]</scope>
    <source>
        <strain evidence="1">LMG 29323</strain>
    </source>
</reference>
<dbReference type="OrthoDB" id="8759368at2"/>
<dbReference type="Proteomes" id="UP000054911">
    <property type="component" value="Unassembled WGS sequence"/>
</dbReference>